<dbReference type="Gene3D" id="3.20.20.80">
    <property type="entry name" value="Glycosidases"/>
    <property type="match status" value="1"/>
</dbReference>
<dbReference type="InterPro" id="IPR005502">
    <property type="entry name" value="Ribosyl_crysJ1"/>
</dbReference>
<dbReference type="SMART" id="SM00636">
    <property type="entry name" value="Glyco_18"/>
    <property type="match status" value="1"/>
</dbReference>
<name>A0A423WL71_CYTCH</name>
<dbReference type="GO" id="GO:0008061">
    <property type="term" value="F:chitin binding"/>
    <property type="evidence" value="ECO:0007669"/>
    <property type="project" value="InterPro"/>
</dbReference>
<dbReference type="Proteomes" id="UP000284375">
    <property type="component" value="Unassembled WGS sequence"/>
</dbReference>
<dbReference type="Gene3D" id="2.60.120.560">
    <property type="entry name" value="Exo-inulinase, domain 1"/>
    <property type="match status" value="1"/>
</dbReference>
<proteinExistence type="predicted"/>
<dbReference type="EMBL" id="LJZO01000002">
    <property type="protein sequence ID" value="ROW04158.1"/>
    <property type="molecule type" value="Genomic_DNA"/>
</dbReference>
<dbReference type="GO" id="GO:0006032">
    <property type="term" value="P:chitin catabolic process"/>
    <property type="evidence" value="ECO:0007669"/>
    <property type="project" value="TreeGrafter"/>
</dbReference>
<keyword evidence="4" id="KW-1185">Reference proteome</keyword>
<dbReference type="PANTHER" id="PTHR11177">
    <property type="entry name" value="CHITINASE"/>
    <property type="match status" value="1"/>
</dbReference>
<evidence type="ECO:0000313" key="4">
    <source>
        <dbReference type="Proteomes" id="UP000284375"/>
    </source>
</evidence>
<reference evidence="3 4" key="1">
    <citation type="submission" date="2015-09" db="EMBL/GenBank/DDBJ databases">
        <title>Host preference determinants of Valsa canker pathogens revealed by comparative genomics.</title>
        <authorList>
            <person name="Yin Z."/>
            <person name="Huang L."/>
        </authorList>
    </citation>
    <scope>NUCLEOTIDE SEQUENCE [LARGE SCALE GENOMIC DNA]</scope>
    <source>
        <strain evidence="3 4">YSFL</strain>
    </source>
</reference>
<evidence type="ECO:0000313" key="3">
    <source>
        <dbReference type="EMBL" id="ROW04158.1"/>
    </source>
</evidence>
<evidence type="ECO:0000259" key="2">
    <source>
        <dbReference type="PROSITE" id="PS51910"/>
    </source>
</evidence>
<dbReference type="InterPro" id="IPR001223">
    <property type="entry name" value="Glyco_hydro18_cat"/>
</dbReference>
<dbReference type="GO" id="GO:0005576">
    <property type="term" value="C:extracellular region"/>
    <property type="evidence" value="ECO:0007669"/>
    <property type="project" value="TreeGrafter"/>
</dbReference>
<dbReference type="PROSITE" id="PS51910">
    <property type="entry name" value="GH18_2"/>
    <property type="match status" value="1"/>
</dbReference>
<dbReference type="PANTHER" id="PTHR11177:SF378">
    <property type="entry name" value="CHITINASE"/>
    <property type="match status" value="1"/>
</dbReference>
<dbReference type="InterPro" id="IPR050314">
    <property type="entry name" value="Glycosyl_Hydrlase_18"/>
</dbReference>
<dbReference type="InterPro" id="IPR017853">
    <property type="entry name" value="GH"/>
</dbReference>
<comment type="caution">
    <text evidence="3">The sequence shown here is derived from an EMBL/GenBank/DDBJ whole genome shotgun (WGS) entry which is preliminary data.</text>
</comment>
<dbReference type="AlphaFoldDB" id="A0A423WL71"/>
<dbReference type="OrthoDB" id="44736at2759"/>
<dbReference type="Pfam" id="PF00704">
    <property type="entry name" value="Glyco_hydro_18"/>
    <property type="match status" value="1"/>
</dbReference>
<dbReference type="SUPFAM" id="SSF51445">
    <property type="entry name" value="(Trans)glycosidases"/>
    <property type="match status" value="1"/>
</dbReference>
<gene>
    <name evidence="3" type="ORF">VSDG_00926</name>
</gene>
<dbReference type="SUPFAM" id="SSF101478">
    <property type="entry name" value="ADP-ribosylglycohydrolase"/>
    <property type="match status" value="1"/>
</dbReference>
<dbReference type="Gene3D" id="1.10.4080.10">
    <property type="entry name" value="ADP-ribosylation/Crystallin J1"/>
    <property type="match status" value="1"/>
</dbReference>
<dbReference type="Pfam" id="PF03747">
    <property type="entry name" value="ADP_ribosyl_GH"/>
    <property type="match status" value="1"/>
</dbReference>
<dbReference type="GO" id="GO:0008843">
    <property type="term" value="F:endochitinase activity"/>
    <property type="evidence" value="ECO:0007669"/>
    <property type="project" value="UniProtKB-EC"/>
</dbReference>
<accession>A0A423WL71</accession>
<evidence type="ECO:0000256" key="1">
    <source>
        <dbReference type="ARBA" id="ARBA00012729"/>
    </source>
</evidence>
<dbReference type="InterPro" id="IPR011583">
    <property type="entry name" value="Chitinase_II/V-like_cat"/>
</dbReference>
<dbReference type="EC" id="3.2.1.14" evidence="1"/>
<dbReference type="STRING" id="252740.A0A423WL71"/>
<sequence length="1017" mass="111655">MALLPDDYLERVYAGVLGKLIGVYLGRPFEGWTHQRIMEVLGPIHYYVQDHPNMPASPWDPSSTPSKEGLPIVVTDDDVSGTFAFVRALEEHGFSSDITSEQIGKTWLNQIIEGQTILWWGGKGVSTEHTAYLNLKNGIPAPDSGSMATNGKTVAEQIGAQIFIDGWAMVAPGDPKLAARLAQRAGSVSHDGESVYAGMLWAAMEAEAFLTKDVNHLLDTGLSVIPPNSAIAGLIADVRQWHSSDGDWLKTRQRIEDKYGYDKYCGVCHVMPNHGVMVMALLYGGHNFTEAMHIINTCGWDTDCNSGNVGCLVALLHGMAAFEGNTDWRGPLADRALISSADGGFSITTAASIALEVANIGRRIAGLQPLEAPKGGAQFHFTLPGSLQGFVADGAILAQEYNELARPYLAIKCQDLKPSDHNVEALTQVFTGRDVLKMHSYPLMASPLLYPGQTLQATVLSPETNATEVQVALRLKVYGPQDRLLAKNNQPVILSPGKNTVLKWTIPDNFDSQPIQSVGLALGAVKDNFTGTILLDSLGWSGLPSMMLQRPSEKTSQFWKRAWVNGVDAFHHWMKPSFCIVKNRGEGILIHGTRDWTDYRATVSDFTVQLGQPAGIAIRVRGLNRYYAIMFSGQGETVTLVKALDEQRTVMASAEFLWELDRPYQVMIQAKGPHITGLVIGTEIKLMAEDDQYAGGGGIEHIRAKFTPGTKILIAIGGWGDDKGFSEAARSEETRKRFASNVAKMLQDTGADGVDIDWEYPGGNGDDYKRVPNSTKVWEIEAFPKLLSELRAALGPDAILSAAVPGLQRDMMAFDRETTPEINRYLDFVNVMTYDLMNRRSTKTKNHAGISDSREAIETYMKRGFPADKLNLGFAFHVKWFNTDPEERPLNAIGAKTVVMEDPETGADLGQSGSFAWNSVPSEMEDALQRAMIRGSYDAIGGGSFSWDAQDKRWWTWETPESIKKKFESLVLSYGLGGVFAWALGEDGPFFDHLRALNDSIEVYESIVSHGPYGRML</sequence>
<feature type="domain" description="GH18" evidence="2">
    <location>
        <begin position="649"/>
        <end position="1004"/>
    </location>
</feature>
<organism evidence="3 4">
    <name type="scientific">Cytospora chrysosperma</name>
    <name type="common">Cytospora canker fungus</name>
    <name type="synonym">Sphaeria chrysosperma</name>
    <dbReference type="NCBI Taxonomy" id="252740"/>
    <lineage>
        <taxon>Eukaryota</taxon>
        <taxon>Fungi</taxon>
        <taxon>Dikarya</taxon>
        <taxon>Ascomycota</taxon>
        <taxon>Pezizomycotina</taxon>
        <taxon>Sordariomycetes</taxon>
        <taxon>Sordariomycetidae</taxon>
        <taxon>Diaporthales</taxon>
        <taxon>Cytosporaceae</taxon>
        <taxon>Cytospora</taxon>
    </lineage>
</organism>
<protein>
    <recommendedName>
        <fullName evidence="1">chitinase</fullName>
        <ecNumber evidence="1">3.2.1.14</ecNumber>
    </recommendedName>
</protein>
<dbReference type="GO" id="GO:0005975">
    <property type="term" value="P:carbohydrate metabolic process"/>
    <property type="evidence" value="ECO:0007669"/>
    <property type="project" value="InterPro"/>
</dbReference>
<dbReference type="InterPro" id="IPR036705">
    <property type="entry name" value="Ribosyl_crysJ1_sf"/>
</dbReference>